<dbReference type="NCBIfam" id="NF011650">
    <property type="entry name" value="PRK15068.1"/>
    <property type="match status" value="1"/>
</dbReference>
<reference evidence="2" key="1">
    <citation type="journal article" date="2019" name="Int. J. Syst. Evol. Microbiol.">
        <title>The Global Catalogue of Microorganisms (GCM) 10K type strain sequencing project: providing services to taxonomists for standard genome sequencing and annotation.</title>
        <authorList>
            <consortium name="The Broad Institute Genomics Platform"/>
            <consortium name="The Broad Institute Genome Sequencing Center for Infectious Disease"/>
            <person name="Wu L."/>
            <person name="Ma J."/>
        </authorList>
    </citation>
    <scope>NUCLEOTIDE SEQUENCE [LARGE SCALE GENOMIC DNA]</scope>
    <source>
        <strain evidence="2">CCUG 53816</strain>
    </source>
</reference>
<dbReference type="RefSeq" id="WP_104752881.1">
    <property type="nucleotide sequence ID" value="NZ_FZMF01000058.1"/>
</dbReference>
<comment type="caution">
    <text evidence="1">The sequence shown here is derived from an EMBL/GenBank/DDBJ whole genome shotgun (WGS) entry which is preliminary data.</text>
</comment>
<gene>
    <name evidence="1" type="primary">cmoB</name>
    <name evidence="1" type="ORF">ACFOPX_07750</name>
</gene>
<dbReference type="CDD" id="cd02440">
    <property type="entry name" value="AdoMet_MTases"/>
    <property type="match status" value="1"/>
</dbReference>
<sequence length="267" mass="30578">MANYCLDQGLRIFLSEGVDLDLLYERAWALRPWRKGPFMLEQHDRGFKIQSEWRSDFKWDLLKDCLDLRGKHVADVGCNNGYHLFCMAKQACASLSGFDPSALYRAQFEYLNALLGLDILYESLGVENLRTYPKRFDVIFCLGVLYHRKDPHSALKALHMGLNQEGVLVLDTLIYESPLEVALCPRTYAKMRNVYFIPSPSALQNWAFKAGFSTCTMLAKRPTTTQEQRKSAWIEGLSLEHFLDPSGTKTLEGYDPPLRAYFILTKG</sequence>
<organism evidence="1 2">
    <name type="scientific">Helicobacter baculiformis</name>
    <dbReference type="NCBI Taxonomy" id="427351"/>
    <lineage>
        <taxon>Bacteria</taxon>
        <taxon>Pseudomonadati</taxon>
        <taxon>Campylobacterota</taxon>
        <taxon>Epsilonproteobacteria</taxon>
        <taxon>Campylobacterales</taxon>
        <taxon>Helicobacteraceae</taxon>
        <taxon>Helicobacter</taxon>
    </lineage>
</organism>
<evidence type="ECO:0000313" key="1">
    <source>
        <dbReference type="EMBL" id="MFC3848401.1"/>
    </source>
</evidence>
<dbReference type="EC" id="2.5.1.-" evidence="1"/>
<dbReference type="Gene3D" id="3.40.50.150">
    <property type="entry name" value="Vaccinia Virus protein VP39"/>
    <property type="match status" value="1"/>
</dbReference>
<evidence type="ECO:0000313" key="2">
    <source>
        <dbReference type="Proteomes" id="UP001595783"/>
    </source>
</evidence>
<keyword evidence="1" id="KW-0808">Transferase</keyword>
<name>A0ABV7ZLV5_9HELI</name>
<keyword evidence="2" id="KW-1185">Reference proteome</keyword>
<dbReference type="InterPro" id="IPR027555">
    <property type="entry name" value="Mo5U34_MeTrfas-like"/>
</dbReference>
<protein>
    <submittedName>
        <fullName evidence="1">tRNA 5-methoxyuridine(34)/uridine 5-oxyacetic acid(34) synthase CmoB</fullName>
        <ecNumber evidence="1">2.5.1.-</ecNumber>
    </submittedName>
</protein>
<dbReference type="EMBL" id="JBHRZO010000051">
    <property type="protein sequence ID" value="MFC3848401.1"/>
    <property type="molecule type" value="Genomic_DNA"/>
</dbReference>
<dbReference type="InterPro" id="IPR029063">
    <property type="entry name" value="SAM-dependent_MTases_sf"/>
</dbReference>
<proteinExistence type="predicted"/>
<dbReference type="GO" id="GO:0016740">
    <property type="term" value="F:transferase activity"/>
    <property type="evidence" value="ECO:0007669"/>
    <property type="project" value="UniProtKB-KW"/>
</dbReference>
<dbReference type="PANTHER" id="PTHR43861">
    <property type="entry name" value="TRANS-ACONITATE 2-METHYLTRANSFERASE-RELATED"/>
    <property type="match status" value="1"/>
</dbReference>
<dbReference type="Proteomes" id="UP001595783">
    <property type="component" value="Unassembled WGS sequence"/>
</dbReference>
<accession>A0ABV7ZLV5</accession>
<dbReference type="SUPFAM" id="SSF53335">
    <property type="entry name" value="S-adenosyl-L-methionine-dependent methyltransferases"/>
    <property type="match status" value="1"/>
</dbReference>
<dbReference type="Pfam" id="PF08003">
    <property type="entry name" value="Methyltransf_9"/>
    <property type="match status" value="1"/>
</dbReference>